<dbReference type="InterPro" id="IPR002515">
    <property type="entry name" value="Znf_C2H2C"/>
</dbReference>
<evidence type="ECO:0000256" key="3">
    <source>
        <dbReference type="ARBA" id="ARBA00022737"/>
    </source>
</evidence>
<keyword evidence="5" id="KW-0862">Zinc</keyword>
<proteinExistence type="predicted"/>
<dbReference type="HOGENOM" id="CLU_004064_3_1_1"/>
<dbReference type="PhylomeDB" id="A7SAH4"/>
<accession>A7SAH4</accession>
<dbReference type="InParanoid" id="A7SAH4"/>
<feature type="repeat" description="MBT" evidence="9">
    <location>
        <begin position="222"/>
        <end position="317"/>
    </location>
</feature>
<dbReference type="AlphaFoldDB" id="A7SAH4"/>
<evidence type="ECO:0000256" key="1">
    <source>
        <dbReference type="ARBA" id="ARBA00004123"/>
    </source>
</evidence>
<evidence type="ECO:0000256" key="4">
    <source>
        <dbReference type="ARBA" id="ARBA00022771"/>
    </source>
</evidence>
<evidence type="ECO:0000256" key="6">
    <source>
        <dbReference type="ARBA" id="ARBA00023015"/>
    </source>
</evidence>
<sequence length="380" mass="43174">VPYDSSKPFVWVDYLQACNAKAVPVSVFQQLLMFPKPCTEFKKDMKLEAVDPKHPSYICVCTIVRVKGARLRLHFDGWSESYDFWTNADSPFIYPVGWCEKNGQIISPPRGFSKSDFNWETYLTKMKALPAPSHLFKPVSPTKHGFKTGMKLEAIDRKNPDLICVATVTNVIGNRFLVHFDEWDDTYDYWCEEDCPYIHPVGWCAANGGKLNPPNDDEVDTFQWEEYLKKTNSLAAPPELFKKRFTPGFKPGHRLEAVDKRNPSLIRAATVVKVVEYRVFVHFDGWDDIYDDWYDADSTEVHPVSYCEKTGHPLEAPLSEYKSSREDKISSAACPTPGCKGIGHVKGAKYSSHHSTFGCPYSLQNLNKDSCLVDRLSANS</sequence>
<dbReference type="CDD" id="cd20102">
    <property type="entry name" value="MBT_L3MBTL1-like_rpt2"/>
    <property type="match status" value="1"/>
</dbReference>
<dbReference type="GO" id="GO:0008270">
    <property type="term" value="F:zinc ion binding"/>
    <property type="evidence" value="ECO:0007669"/>
    <property type="project" value="UniProtKB-KW"/>
</dbReference>
<dbReference type="OMA" id="WCEETAN"/>
<dbReference type="InterPro" id="IPR050548">
    <property type="entry name" value="PcG_chromatin_remod_factors"/>
</dbReference>
<dbReference type="STRING" id="45351.A7SAH4"/>
<keyword evidence="8" id="KW-0539">Nucleus</keyword>
<organism evidence="10 11">
    <name type="scientific">Nematostella vectensis</name>
    <name type="common">Starlet sea anemone</name>
    <dbReference type="NCBI Taxonomy" id="45351"/>
    <lineage>
        <taxon>Eukaryota</taxon>
        <taxon>Metazoa</taxon>
        <taxon>Cnidaria</taxon>
        <taxon>Anthozoa</taxon>
        <taxon>Hexacorallia</taxon>
        <taxon>Actiniaria</taxon>
        <taxon>Edwardsiidae</taxon>
        <taxon>Nematostella</taxon>
    </lineage>
</organism>
<reference evidence="10 11" key="1">
    <citation type="journal article" date="2007" name="Science">
        <title>Sea anemone genome reveals ancestral eumetazoan gene repertoire and genomic organization.</title>
        <authorList>
            <person name="Putnam N.H."/>
            <person name="Srivastava M."/>
            <person name="Hellsten U."/>
            <person name="Dirks B."/>
            <person name="Chapman J."/>
            <person name="Salamov A."/>
            <person name="Terry A."/>
            <person name="Shapiro H."/>
            <person name="Lindquist E."/>
            <person name="Kapitonov V.V."/>
            <person name="Jurka J."/>
            <person name="Genikhovich G."/>
            <person name="Grigoriev I.V."/>
            <person name="Lucas S.M."/>
            <person name="Steele R.E."/>
            <person name="Finnerty J.R."/>
            <person name="Technau U."/>
            <person name="Martindale M.Q."/>
            <person name="Rokhsar D.S."/>
        </authorList>
    </citation>
    <scope>NUCLEOTIDE SEQUENCE [LARGE SCALE GENOMIC DNA]</scope>
    <source>
        <strain evidence="11">CH2 X CH6</strain>
    </source>
</reference>
<dbReference type="InterPro" id="IPR036060">
    <property type="entry name" value="Znf_C2H2C_sf"/>
</dbReference>
<evidence type="ECO:0000256" key="2">
    <source>
        <dbReference type="ARBA" id="ARBA00022723"/>
    </source>
</evidence>
<feature type="non-terminal residue" evidence="10">
    <location>
        <position position="1"/>
    </location>
</feature>
<dbReference type="PROSITE" id="PS51802">
    <property type="entry name" value="ZF_CCHHC"/>
    <property type="match status" value="1"/>
</dbReference>
<name>A7SAH4_NEMVE</name>
<dbReference type="SUPFAM" id="SSF63748">
    <property type="entry name" value="Tudor/PWWP/MBT"/>
    <property type="match status" value="3"/>
</dbReference>
<gene>
    <name evidence="10" type="ORF">NEMVEDRAFT_v1g20650</name>
</gene>
<evidence type="ECO:0000256" key="8">
    <source>
        <dbReference type="ARBA" id="ARBA00023242"/>
    </source>
</evidence>
<comment type="subcellular location">
    <subcellularLocation>
        <location evidence="1">Nucleus</location>
    </subcellularLocation>
</comment>
<feature type="repeat" description="MBT" evidence="9">
    <location>
        <begin position="9"/>
        <end position="109"/>
    </location>
</feature>
<dbReference type="Pfam" id="PF01530">
    <property type="entry name" value="zf-C2HC"/>
    <property type="match status" value="1"/>
</dbReference>
<dbReference type="SMART" id="SM00561">
    <property type="entry name" value="MBT"/>
    <property type="match status" value="3"/>
</dbReference>
<dbReference type="eggNOG" id="KOG3766">
    <property type="taxonomic scope" value="Eukaryota"/>
</dbReference>
<evidence type="ECO:0000256" key="9">
    <source>
        <dbReference type="PROSITE-ProRule" id="PRU00459"/>
    </source>
</evidence>
<dbReference type="GO" id="GO:0042393">
    <property type="term" value="F:histone binding"/>
    <property type="evidence" value="ECO:0000318"/>
    <property type="project" value="GO_Central"/>
</dbReference>
<keyword evidence="6" id="KW-0805">Transcription regulation</keyword>
<keyword evidence="7" id="KW-0804">Transcription</keyword>
<dbReference type="InterPro" id="IPR004092">
    <property type="entry name" value="Mbt"/>
</dbReference>
<keyword evidence="11" id="KW-1185">Reference proteome</keyword>
<feature type="repeat" description="MBT" evidence="9">
    <location>
        <begin position="117"/>
        <end position="214"/>
    </location>
</feature>
<dbReference type="Pfam" id="PF02820">
    <property type="entry name" value="MBT"/>
    <property type="match status" value="3"/>
</dbReference>
<dbReference type="GO" id="GO:0003682">
    <property type="term" value="F:chromatin binding"/>
    <property type="evidence" value="ECO:0000318"/>
    <property type="project" value="GO_Central"/>
</dbReference>
<protein>
    <submittedName>
        <fullName evidence="10">Uncharacterized protein</fullName>
    </submittedName>
</protein>
<evidence type="ECO:0000313" key="11">
    <source>
        <dbReference type="Proteomes" id="UP000001593"/>
    </source>
</evidence>
<evidence type="ECO:0000313" key="10">
    <source>
        <dbReference type="EMBL" id="EDO39310.1"/>
    </source>
</evidence>
<dbReference type="Proteomes" id="UP000001593">
    <property type="component" value="Unassembled WGS sequence"/>
</dbReference>
<dbReference type="PROSITE" id="PS51079">
    <property type="entry name" value="MBT"/>
    <property type="match status" value="3"/>
</dbReference>
<feature type="non-terminal residue" evidence="10">
    <location>
        <position position="380"/>
    </location>
</feature>
<dbReference type="GO" id="GO:0045892">
    <property type="term" value="P:negative regulation of DNA-templated transcription"/>
    <property type="evidence" value="ECO:0000318"/>
    <property type="project" value="GO_Central"/>
</dbReference>
<keyword evidence="3" id="KW-0677">Repeat</keyword>
<keyword evidence="4" id="KW-0863">Zinc-finger</keyword>
<evidence type="ECO:0000256" key="7">
    <source>
        <dbReference type="ARBA" id="ARBA00023163"/>
    </source>
</evidence>
<dbReference type="Gene3D" id="4.10.320.30">
    <property type="match status" value="1"/>
</dbReference>
<keyword evidence="2" id="KW-0479">Metal-binding</keyword>
<dbReference type="EMBL" id="DS469609">
    <property type="protein sequence ID" value="EDO39310.1"/>
    <property type="molecule type" value="Genomic_DNA"/>
</dbReference>
<dbReference type="SUPFAM" id="SSF103637">
    <property type="entry name" value="CCHHC domain"/>
    <property type="match status" value="1"/>
</dbReference>
<dbReference type="Gene3D" id="2.30.30.140">
    <property type="match status" value="3"/>
</dbReference>
<dbReference type="PANTHER" id="PTHR12247">
    <property type="entry name" value="POLYCOMB GROUP PROTEIN"/>
    <property type="match status" value="1"/>
</dbReference>
<dbReference type="CDD" id="cd20101">
    <property type="entry name" value="MBT_L3MBTL1-like_rpt1"/>
    <property type="match status" value="1"/>
</dbReference>
<evidence type="ECO:0000256" key="5">
    <source>
        <dbReference type="ARBA" id="ARBA00022833"/>
    </source>
</evidence>
<dbReference type="PANTHER" id="PTHR12247:SF131">
    <property type="entry name" value="LD05287P"/>
    <property type="match status" value="1"/>
</dbReference>
<dbReference type="GO" id="GO:0005634">
    <property type="term" value="C:nucleus"/>
    <property type="evidence" value="ECO:0000318"/>
    <property type="project" value="GO_Central"/>
</dbReference>